<evidence type="ECO:0000313" key="2">
    <source>
        <dbReference type="EMBL" id="PSN67709.1"/>
    </source>
</evidence>
<proteinExistence type="predicted"/>
<feature type="region of interest" description="Disordered" evidence="1">
    <location>
        <begin position="150"/>
        <end position="181"/>
    </location>
</feature>
<evidence type="ECO:0000256" key="1">
    <source>
        <dbReference type="SAM" id="MobiDB-lite"/>
    </source>
</evidence>
<evidence type="ECO:0000313" key="3">
    <source>
        <dbReference type="Proteomes" id="UP000240883"/>
    </source>
</evidence>
<reference evidence="2 3" key="1">
    <citation type="journal article" date="2018" name="Front. Microbiol.">
        <title>Genome-Wide Analysis of Corynespora cassiicola Leaf Fall Disease Putative Effectors.</title>
        <authorList>
            <person name="Lopez D."/>
            <person name="Ribeiro S."/>
            <person name="Label P."/>
            <person name="Fumanal B."/>
            <person name="Venisse J.S."/>
            <person name="Kohler A."/>
            <person name="de Oliveira R.R."/>
            <person name="Labutti K."/>
            <person name="Lipzen A."/>
            <person name="Lail K."/>
            <person name="Bauer D."/>
            <person name="Ohm R.A."/>
            <person name="Barry K.W."/>
            <person name="Spatafora J."/>
            <person name="Grigoriev I.V."/>
            <person name="Martin F.M."/>
            <person name="Pujade-Renaud V."/>
        </authorList>
    </citation>
    <scope>NUCLEOTIDE SEQUENCE [LARGE SCALE GENOMIC DNA]</scope>
    <source>
        <strain evidence="2 3">Philippines</strain>
    </source>
</reference>
<sequence>MEVLARPMHTTRRSWPRRKRGRLRRAKQKKDACRLATCRSRHYPGRLMWLAWRAALASCLVSEPWPWADVPNPPEPWNMPHSHKARQRPYPSSSSEVHVGSWGEFRQEASLNDRHRPLFLEWGLCEACLHASTIDTPIHAIGRLPAPRRLASVSQTSPETHPESAWPIAREATPHTSEFTR</sequence>
<gene>
    <name evidence="2" type="ORF">BS50DRAFT_347611</name>
</gene>
<organism evidence="2 3">
    <name type="scientific">Corynespora cassiicola Philippines</name>
    <dbReference type="NCBI Taxonomy" id="1448308"/>
    <lineage>
        <taxon>Eukaryota</taxon>
        <taxon>Fungi</taxon>
        <taxon>Dikarya</taxon>
        <taxon>Ascomycota</taxon>
        <taxon>Pezizomycotina</taxon>
        <taxon>Dothideomycetes</taxon>
        <taxon>Pleosporomycetidae</taxon>
        <taxon>Pleosporales</taxon>
        <taxon>Corynesporascaceae</taxon>
        <taxon>Corynespora</taxon>
    </lineage>
</organism>
<dbReference type="EMBL" id="KZ678134">
    <property type="protein sequence ID" value="PSN67709.1"/>
    <property type="molecule type" value="Genomic_DNA"/>
</dbReference>
<name>A0A2T2NQQ9_CORCC</name>
<dbReference type="AlphaFoldDB" id="A0A2T2NQQ9"/>
<feature type="compositionally biased region" description="Basic residues" evidence="1">
    <location>
        <begin position="9"/>
        <end position="22"/>
    </location>
</feature>
<protein>
    <submittedName>
        <fullName evidence="2">Uncharacterized protein</fullName>
    </submittedName>
</protein>
<feature type="region of interest" description="Disordered" evidence="1">
    <location>
        <begin position="1"/>
        <end position="22"/>
    </location>
</feature>
<accession>A0A2T2NQQ9</accession>
<keyword evidence="3" id="KW-1185">Reference proteome</keyword>
<dbReference type="Proteomes" id="UP000240883">
    <property type="component" value="Unassembled WGS sequence"/>
</dbReference>